<evidence type="ECO:0000256" key="1">
    <source>
        <dbReference type="ARBA" id="ARBA00004651"/>
    </source>
</evidence>
<keyword evidence="3 6" id="KW-0812">Transmembrane</keyword>
<gene>
    <name evidence="7" type="ORF">SAMN02745157_0365</name>
</gene>
<keyword evidence="2" id="KW-1003">Cell membrane</keyword>
<feature type="transmembrane region" description="Helical" evidence="6">
    <location>
        <begin position="239"/>
        <end position="255"/>
    </location>
</feature>
<dbReference type="AlphaFoldDB" id="A0A1M4U713"/>
<evidence type="ECO:0000256" key="4">
    <source>
        <dbReference type="ARBA" id="ARBA00022989"/>
    </source>
</evidence>
<evidence type="ECO:0000313" key="8">
    <source>
        <dbReference type="Proteomes" id="UP000184485"/>
    </source>
</evidence>
<feature type="transmembrane region" description="Helical" evidence="6">
    <location>
        <begin position="38"/>
        <end position="60"/>
    </location>
</feature>
<dbReference type="GO" id="GO:0005886">
    <property type="term" value="C:plasma membrane"/>
    <property type="evidence" value="ECO:0007669"/>
    <property type="project" value="UniProtKB-SubCell"/>
</dbReference>
<dbReference type="EMBL" id="FQUP01000001">
    <property type="protein sequence ID" value="SHE52552.1"/>
    <property type="molecule type" value="Genomic_DNA"/>
</dbReference>
<feature type="transmembrane region" description="Helical" evidence="6">
    <location>
        <begin position="12"/>
        <end position="32"/>
    </location>
</feature>
<proteinExistence type="predicted"/>
<dbReference type="OrthoDB" id="7284468at2"/>
<name>A0A1M4U713_9HYPH</name>
<feature type="transmembrane region" description="Helical" evidence="6">
    <location>
        <begin position="207"/>
        <end position="227"/>
    </location>
</feature>
<accession>A0A1M4U713</accession>
<dbReference type="InterPro" id="IPR001851">
    <property type="entry name" value="ABC_transp_permease"/>
</dbReference>
<feature type="transmembrane region" description="Helical" evidence="6">
    <location>
        <begin position="290"/>
        <end position="311"/>
    </location>
</feature>
<feature type="transmembrane region" description="Helical" evidence="6">
    <location>
        <begin position="262"/>
        <end position="284"/>
    </location>
</feature>
<organism evidence="7 8">
    <name type="scientific">Kaistia soli DSM 19436</name>
    <dbReference type="NCBI Taxonomy" id="1122133"/>
    <lineage>
        <taxon>Bacteria</taxon>
        <taxon>Pseudomonadati</taxon>
        <taxon>Pseudomonadota</taxon>
        <taxon>Alphaproteobacteria</taxon>
        <taxon>Hyphomicrobiales</taxon>
        <taxon>Kaistiaceae</taxon>
        <taxon>Kaistia</taxon>
    </lineage>
</organism>
<dbReference type="Proteomes" id="UP000184485">
    <property type="component" value="Unassembled WGS sequence"/>
</dbReference>
<evidence type="ECO:0000313" key="7">
    <source>
        <dbReference type="EMBL" id="SHE52552.1"/>
    </source>
</evidence>
<keyword evidence="4 6" id="KW-1133">Transmembrane helix</keyword>
<evidence type="ECO:0000256" key="6">
    <source>
        <dbReference type="SAM" id="Phobius"/>
    </source>
</evidence>
<dbReference type="CDD" id="cd06579">
    <property type="entry name" value="TM_PBP1_transp_AraH_like"/>
    <property type="match status" value="1"/>
</dbReference>
<comment type="subcellular location">
    <subcellularLocation>
        <location evidence="1">Cell membrane</location>
        <topology evidence="1">Multi-pass membrane protein</topology>
    </subcellularLocation>
</comment>
<sequence>MKVSSRSADLLGRLGLMLIVYLVFALHLPSYYSPAGVAALLDSAVLSGLVALGVALTMIAGEMDLSVGSLAALAGILAVKLFPIGVFPSIIVVVLVCAAIGALQGWLIHRIGINSMIFTVGTLIAFRGIALLVSGEKTQLVPLEDIAATDILIGKFGIFSVLSLALFAAAALIFAFTRWTLWGREIFAIGGGRSESRAAGVPIRRPIMIAFALSAALAGLAGALLSLKAGSASPLSYDSLLLEAVAACLIGGISLKGGKGSIVGVLIGLFCIRFLVTGIAALGAPFWAQSLATGLLLIIVIVAEAIFAAAAGRFRLAMRRPAPIIKVPA</sequence>
<protein>
    <submittedName>
        <fullName evidence="7">Ribose transport system permease protein</fullName>
    </submittedName>
</protein>
<dbReference type="RefSeq" id="WP_073050953.1">
    <property type="nucleotide sequence ID" value="NZ_FQUP01000001.1"/>
</dbReference>
<evidence type="ECO:0000256" key="2">
    <source>
        <dbReference type="ARBA" id="ARBA00022475"/>
    </source>
</evidence>
<feature type="transmembrane region" description="Helical" evidence="6">
    <location>
        <begin position="153"/>
        <end position="176"/>
    </location>
</feature>
<keyword evidence="8" id="KW-1185">Reference proteome</keyword>
<keyword evidence="5 6" id="KW-0472">Membrane</keyword>
<dbReference type="PANTHER" id="PTHR32196">
    <property type="entry name" value="ABC TRANSPORTER PERMEASE PROTEIN YPHD-RELATED-RELATED"/>
    <property type="match status" value="1"/>
</dbReference>
<dbReference type="GO" id="GO:0022857">
    <property type="term" value="F:transmembrane transporter activity"/>
    <property type="evidence" value="ECO:0007669"/>
    <property type="project" value="InterPro"/>
</dbReference>
<evidence type="ECO:0000256" key="3">
    <source>
        <dbReference type="ARBA" id="ARBA00022692"/>
    </source>
</evidence>
<reference evidence="7 8" key="1">
    <citation type="submission" date="2016-11" db="EMBL/GenBank/DDBJ databases">
        <authorList>
            <person name="Jaros S."/>
            <person name="Januszkiewicz K."/>
            <person name="Wedrychowicz H."/>
        </authorList>
    </citation>
    <scope>NUCLEOTIDE SEQUENCE [LARGE SCALE GENOMIC DNA]</scope>
    <source>
        <strain evidence="7 8">DSM 19436</strain>
    </source>
</reference>
<feature type="transmembrane region" description="Helical" evidence="6">
    <location>
        <begin position="115"/>
        <end position="133"/>
    </location>
</feature>
<evidence type="ECO:0000256" key="5">
    <source>
        <dbReference type="ARBA" id="ARBA00023136"/>
    </source>
</evidence>
<dbReference type="Pfam" id="PF02653">
    <property type="entry name" value="BPD_transp_2"/>
    <property type="match status" value="1"/>
</dbReference>
<dbReference type="STRING" id="1122133.SAMN02745157_0365"/>
<feature type="transmembrane region" description="Helical" evidence="6">
    <location>
        <begin position="90"/>
        <end position="108"/>
    </location>
</feature>